<accession>A0ACC2RX91</accession>
<evidence type="ECO:0000313" key="1">
    <source>
        <dbReference type="EMBL" id="KAJ9054610.1"/>
    </source>
</evidence>
<comment type="caution">
    <text evidence="1">The sequence shown here is derived from an EMBL/GenBank/DDBJ whole genome shotgun (WGS) entry which is preliminary data.</text>
</comment>
<name>A0ACC2RX91_9FUNG</name>
<organism evidence="1 2">
    <name type="scientific">Entomophthora muscae</name>
    <dbReference type="NCBI Taxonomy" id="34485"/>
    <lineage>
        <taxon>Eukaryota</taxon>
        <taxon>Fungi</taxon>
        <taxon>Fungi incertae sedis</taxon>
        <taxon>Zoopagomycota</taxon>
        <taxon>Entomophthoromycotina</taxon>
        <taxon>Entomophthoromycetes</taxon>
        <taxon>Entomophthorales</taxon>
        <taxon>Entomophthoraceae</taxon>
        <taxon>Entomophthora</taxon>
    </lineage>
</organism>
<proteinExistence type="predicted"/>
<sequence>MAQQKQNQNMVNAVIHDIEDAQGNTKKLHHNFLRPCRAIPTQRLFVQTFPDLPQTPVLMSDNKQGARGVLQPSFQACLLTYLTIHRGA</sequence>
<evidence type="ECO:0000313" key="2">
    <source>
        <dbReference type="Proteomes" id="UP001165960"/>
    </source>
</evidence>
<protein>
    <submittedName>
        <fullName evidence="1">Uncharacterized protein</fullName>
    </submittedName>
</protein>
<dbReference type="EMBL" id="QTSX02006434">
    <property type="protein sequence ID" value="KAJ9054610.1"/>
    <property type="molecule type" value="Genomic_DNA"/>
</dbReference>
<dbReference type="Proteomes" id="UP001165960">
    <property type="component" value="Unassembled WGS sequence"/>
</dbReference>
<gene>
    <name evidence="1" type="ORF">DSO57_1012461</name>
</gene>
<keyword evidence="2" id="KW-1185">Reference proteome</keyword>
<reference evidence="1" key="1">
    <citation type="submission" date="2022-04" db="EMBL/GenBank/DDBJ databases">
        <title>Genome of the entomopathogenic fungus Entomophthora muscae.</title>
        <authorList>
            <person name="Elya C."/>
            <person name="Lovett B.R."/>
            <person name="Lee E."/>
            <person name="Macias A.M."/>
            <person name="Hajek A.E."/>
            <person name="De Bivort B.L."/>
            <person name="Kasson M.T."/>
            <person name="De Fine Licht H.H."/>
            <person name="Stajich J.E."/>
        </authorList>
    </citation>
    <scope>NUCLEOTIDE SEQUENCE</scope>
    <source>
        <strain evidence="1">Berkeley</strain>
    </source>
</reference>